<organism evidence="8 9">
    <name type="scientific">Magallana gigas</name>
    <name type="common">Pacific oyster</name>
    <name type="synonym">Crassostrea gigas</name>
    <dbReference type="NCBI Taxonomy" id="29159"/>
    <lineage>
        <taxon>Eukaryota</taxon>
        <taxon>Metazoa</taxon>
        <taxon>Spiralia</taxon>
        <taxon>Lophotrochozoa</taxon>
        <taxon>Mollusca</taxon>
        <taxon>Bivalvia</taxon>
        <taxon>Autobranchia</taxon>
        <taxon>Pteriomorphia</taxon>
        <taxon>Ostreida</taxon>
        <taxon>Ostreoidea</taxon>
        <taxon>Ostreidae</taxon>
        <taxon>Magallana</taxon>
    </lineage>
</organism>
<evidence type="ECO:0000256" key="5">
    <source>
        <dbReference type="SAM" id="MobiDB-lite"/>
    </source>
</evidence>
<sequence>MFEKKGGNHPDDLLSKPSQTHKACERQSGNFSDCSDRFLLKDKTFSRQYAHLYAERLWEVRPKVEASARKKWVPYTVHTMRLTHTSVYIPLGKDIVIRKLHELKSDETCVVIGTLFKHMELKPSILQEISEEHNLMPQPVRTKYVDESDKLYLEDELQRIILMGDLDVQTSVTGVIIAVYGKEPEDDQGKFHVEKYCFQMLSDQVPRPVIQNDKYLVLISGLEIGSNEEQIFSLQLFVDMVTGMLGNSEEQSHCAEICRVIVAGNSLSSSTQDKDSLQKAKYLSKKTAAGSVDAVKTLDDVFTQLASSVDVDLMPGEYDPANYTLPQQPLHKCMFPEASRYPTFHTVTNPYDFKVEGVRFLGTSGQAVQDIVKYSTNEEPLDILEKTLEWGHLAPTAPDTLGCYPFYKEDPFIINDCPHVLFAGNMTKFDSKVFKGCGGQEVLLVSVPRFSQTSTAVMVNLRTQDCVPMQFAAPSTMEPNR</sequence>
<evidence type="ECO:0000313" key="9">
    <source>
        <dbReference type="Proteomes" id="UP000005408"/>
    </source>
</evidence>
<dbReference type="Pfam" id="PF18018">
    <property type="entry name" value="DNA_pol_D_N"/>
    <property type="match status" value="1"/>
</dbReference>
<dbReference type="GO" id="GO:0006271">
    <property type="term" value="P:DNA strand elongation involved in DNA replication"/>
    <property type="evidence" value="ECO:0007669"/>
    <property type="project" value="TreeGrafter"/>
</dbReference>
<keyword evidence="4" id="KW-0539">Nucleus</keyword>
<evidence type="ECO:0000259" key="7">
    <source>
        <dbReference type="Pfam" id="PF18018"/>
    </source>
</evidence>
<dbReference type="PANTHER" id="PTHR10416:SF0">
    <property type="entry name" value="DNA POLYMERASE DELTA SUBUNIT 2"/>
    <property type="match status" value="1"/>
</dbReference>
<dbReference type="Gene3D" id="3.60.21.50">
    <property type="match status" value="2"/>
</dbReference>
<dbReference type="InterPro" id="IPR040663">
    <property type="entry name" value="DNA_pol_D_N"/>
</dbReference>
<name>A0A8W8I7K1_MAGGI</name>
<dbReference type="GO" id="GO:1902969">
    <property type="term" value="P:mitotic DNA replication"/>
    <property type="evidence" value="ECO:0007669"/>
    <property type="project" value="UniProtKB-ARBA"/>
</dbReference>
<dbReference type="CDD" id="cd07387">
    <property type="entry name" value="MPP_PolD2_C"/>
    <property type="match status" value="1"/>
</dbReference>
<dbReference type="InterPro" id="IPR007185">
    <property type="entry name" value="DNA_pol_a/d/e_bsu"/>
</dbReference>
<dbReference type="AlphaFoldDB" id="A0A8W8I7K1"/>
<comment type="subcellular location">
    <subcellularLocation>
        <location evidence="1">Nucleus</location>
    </subcellularLocation>
</comment>
<comment type="similarity">
    <text evidence="2">Belongs to the DNA polymerase delta/II small subunit family.</text>
</comment>
<evidence type="ECO:0000313" key="8">
    <source>
        <dbReference type="EnsemblMetazoa" id="G12875.4:cds"/>
    </source>
</evidence>
<evidence type="ECO:0000256" key="4">
    <source>
        <dbReference type="ARBA" id="ARBA00023242"/>
    </source>
</evidence>
<dbReference type="Proteomes" id="UP000005408">
    <property type="component" value="Unassembled WGS sequence"/>
</dbReference>
<dbReference type="InterPro" id="IPR024826">
    <property type="entry name" value="DNA_pol_delta/II_ssu"/>
</dbReference>
<dbReference type="Pfam" id="PF04042">
    <property type="entry name" value="DNA_pol_E_B"/>
    <property type="match status" value="1"/>
</dbReference>
<dbReference type="PANTHER" id="PTHR10416">
    <property type="entry name" value="DNA POLYMERASE DELTA SUBUNIT 2"/>
    <property type="match status" value="1"/>
</dbReference>
<keyword evidence="9" id="KW-1185">Reference proteome</keyword>
<dbReference type="FunFam" id="3.60.21.50:FF:000002">
    <property type="entry name" value="DNA polymerase delta small subunit"/>
    <property type="match status" value="1"/>
</dbReference>
<evidence type="ECO:0008006" key="10">
    <source>
        <dbReference type="Google" id="ProtNLM"/>
    </source>
</evidence>
<dbReference type="GO" id="GO:0003677">
    <property type="term" value="F:DNA binding"/>
    <property type="evidence" value="ECO:0007669"/>
    <property type="project" value="InterPro"/>
</dbReference>
<feature type="region of interest" description="Disordered" evidence="5">
    <location>
        <begin position="1"/>
        <end position="20"/>
    </location>
</feature>
<feature type="domain" description="DNA polymerase delta subunit OB-fold" evidence="7">
    <location>
        <begin position="48"/>
        <end position="196"/>
    </location>
</feature>
<dbReference type="EnsemblMetazoa" id="G12875.4">
    <property type="protein sequence ID" value="G12875.4:cds"/>
    <property type="gene ID" value="G12875"/>
</dbReference>
<dbReference type="GO" id="GO:0043625">
    <property type="term" value="C:delta DNA polymerase complex"/>
    <property type="evidence" value="ECO:0007669"/>
    <property type="project" value="TreeGrafter"/>
</dbReference>
<proteinExistence type="inferred from homology"/>
<evidence type="ECO:0000256" key="2">
    <source>
        <dbReference type="ARBA" id="ARBA00006035"/>
    </source>
</evidence>
<feature type="domain" description="DNA polymerase alpha/delta/epsilon subunit B" evidence="6">
    <location>
        <begin position="217"/>
        <end position="430"/>
    </location>
</feature>
<feature type="compositionally biased region" description="Basic and acidic residues" evidence="5">
    <location>
        <begin position="1"/>
        <end position="14"/>
    </location>
</feature>
<evidence type="ECO:0000256" key="3">
    <source>
        <dbReference type="ARBA" id="ARBA00022705"/>
    </source>
</evidence>
<evidence type="ECO:0000256" key="1">
    <source>
        <dbReference type="ARBA" id="ARBA00004123"/>
    </source>
</evidence>
<dbReference type="InterPro" id="IPR041863">
    <property type="entry name" value="PolD2_C"/>
</dbReference>
<accession>A0A8W8I7K1</accession>
<keyword evidence="3" id="KW-0235">DNA replication</keyword>
<protein>
    <recommendedName>
        <fullName evidence="10">DNA polymerase delta subunit 2</fullName>
    </recommendedName>
</protein>
<evidence type="ECO:0000259" key="6">
    <source>
        <dbReference type="Pfam" id="PF04042"/>
    </source>
</evidence>
<reference evidence="8" key="1">
    <citation type="submission" date="2022-08" db="UniProtKB">
        <authorList>
            <consortium name="EnsemblMetazoa"/>
        </authorList>
    </citation>
    <scope>IDENTIFICATION</scope>
    <source>
        <strain evidence="8">05x7-T-G4-1.051#20</strain>
    </source>
</reference>